<protein>
    <recommendedName>
        <fullName evidence="3">Flagellar protein</fullName>
    </recommendedName>
</protein>
<sequence length="152" mass="17080">MTYTPMISGSGLVGWQMLQRTISTQKAAFDNSPEIARESKYFRENIGSIATAENLVENRRLLNVTLSAFGLQDQIESKFLIQRVLEEDPDAEGSLVSRLGNSAYTALANILDFSETVFHKTQEEGFGVSIFQRYEASMLSDLEETQRRSISE</sequence>
<dbReference type="InterPro" id="IPR010626">
    <property type="entry name" value="DUF1217"/>
</dbReference>
<dbReference type="Gene3D" id="1.10.3700.10">
    <property type="entry name" value="AGR C 984p-like"/>
    <property type="match status" value="1"/>
</dbReference>
<reference evidence="1" key="1">
    <citation type="journal article" date="2014" name="Int. J. Syst. Evol. Microbiol.">
        <title>Complete genome sequence of Corynebacterium casei LMG S-19264T (=DSM 44701T), isolated from a smear-ripened cheese.</title>
        <authorList>
            <consortium name="US DOE Joint Genome Institute (JGI-PGF)"/>
            <person name="Walter F."/>
            <person name="Albersmeier A."/>
            <person name="Kalinowski J."/>
            <person name="Ruckert C."/>
        </authorList>
    </citation>
    <scope>NUCLEOTIDE SEQUENCE</scope>
    <source>
        <strain evidence="1">CGMCC 1.15762</strain>
    </source>
</reference>
<name>A0A8J2ZLR2_9RHOB</name>
<accession>A0A8J2ZLR2</accession>
<dbReference type="AlphaFoldDB" id="A0A8J2ZLR2"/>
<dbReference type="Pfam" id="PF06748">
    <property type="entry name" value="DUF1217"/>
    <property type="match status" value="1"/>
</dbReference>
<proteinExistence type="predicted"/>
<reference evidence="1" key="2">
    <citation type="submission" date="2020-09" db="EMBL/GenBank/DDBJ databases">
        <authorList>
            <person name="Sun Q."/>
            <person name="Zhou Y."/>
        </authorList>
    </citation>
    <scope>NUCLEOTIDE SEQUENCE</scope>
    <source>
        <strain evidence="1">CGMCC 1.15762</strain>
    </source>
</reference>
<comment type="caution">
    <text evidence="1">The sequence shown here is derived from an EMBL/GenBank/DDBJ whole genome shotgun (WGS) entry which is preliminary data.</text>
</comment>
<dbReference type="SUPFAM" id="SSF158837">
    <property type="entry name" value="AGR C 984p-like"/>
    <property type="match status" value="1"/>
</dbReference>
<gene>
    <name evidence="1" type="ORF">GCM10011415_29480</name>
</gene>
<evidence type="ECO:0000313" key="2">
    <source>
        <dbReference type="Proteomes" id="UP000617145"/>
    </source>
</evidence>
<evidence type="ECO:0000313" key="1">
    <source>
        <dbReference type="EMBL" id="GGG78584.1"/>
    </source>
</evidence>
<dbReference type="RefSeq" id="WP_188790997.1">
    <property type="nucleotide sequence ID" value="NZ_BMJV01000006.1"/>
</dbReference>
<dbReference type="Proteomes" id="UP000617145">
    <property type="component" value="Unassembled WGS sequence"/>
</dbReference>
<evidence type="ECO:0008006" key="3">
    <source>
        <dbReference type="Google" id="ProtNLM"/>
    </source>
</evidence>
<dbReference type="InterPro" id="IPR023157">
    <property type="entry name" value="AGR-C-984p-like_sf"/>
</dbReference>
<dbReference type="EMBL" id="BMJV01000006">
    <property type="protein sequence ID" value="GGG78584.1"/>
    <property type="molecule type" value="Genomic_DNA"/>
</dbReference>
<keyword evidence="2" id="KW-1185">Reference proteome</keyword>
<organism evidence="1 2">
    <name type="scientific">Salipiger pallidus</name>
    <dbReference type="NCBI Taxonomy" id="1775170"/>
    <lineage>
        <taxon>Bacteria</taxon>
        <taxon>Pseudomonadati</taxon>
        <taxon>Pseudomonadota</taxon>
        <taxon>Alphaproteobacteria</taxon>
        <taxon>Rhodobacterales</taxon>
        <taxon>Roseobacteraceae</taxon>
        <taxon>Salipiger</taxon>
    </lineage>
</organism>